<gene>
    <name evidence="1" type="ORF">PMH09_07935</name>
</gene>
<reference evidence="1 2" key="1">
    <citation type="submission" date="2023-01" db="EMBL/GenBank/DDBJ databases">
        <title>Novel diversity within Roseofilum (Cyanobacteria; Desertifilaceae) from marine benthic mats with descriptions of four novel species.</title>
        <authorList>
            <person name="Wang Y."/>
            <person name="Berthold D.E."/>
            <person name="Hu J."/>
            <person name="Lefler F.W."/>
            <person name="Laughinghouse H.D. IV."/>
        </authorList>
    </citation>
    <scope>NUCLEOTIDE SEQUENCE [LARGE SCALE GENOMIC DNA]</scope>
    <source>
        <strain evidence="1 2">BLCC-M143</strain>
    </source>
</reference>
<evidence type="ECO:0008006" key="3">
    <source>
        <dbReference type="Google" id="ProtNLM"/>
    </source>
</evidence>
<protein>
    <recommendedName>
        <fullName evidence="3">Transposase</fullName>
    </recommendedName>
</protein>
<accession>A0ABT7BVA1</accession>
<comment type="caution">
    <text evidence="1">The sequence shown here is derived from an EMBL/GenBank/DDBJ whole genome shotgun (WGS) entry which is preliminary data.</text>
</comment>
<dbReference type="Proteomes" id="UP001232992">
    <property type="component" value="Unassembled WGS sequence"/>
</dbReference>
<keyword evidence="2" id="KW-1185">Reference proteome</keyword>
<dbReference type="EMBL" id="JAQOSQ010000006">
    <property type="protein sequence ID" value="MDJ1183122.1"/>
    <property type="molecule type" value="Genomic_DNA"/>
</dbReference>
<proteinExistence type="predicted"/>
<organism evidence="1 2">
    <name type="scientific">Roseofilum casamattae BLCC-M143</name>
    <dbReference type="NCBI Taxonomy" id="3022442"/>
    <lineage>
        <taxon>Bacteria</taxon>
        <taxon>Bacillati</taxon>
        <taxon>Cyanobacteriota</taxon>
        <taxon>Cyanophyceae</taxon>
        <taxon>Desertifilales</taxon>
        <taxon>Desertifilaceae</taxon>
        <taxon>Roseofilum</taxon>
        <taxon>Roseofilum casamattae</taxon>
    </lineage>
</organism>
<evidence type="ECO:0000313" key="1">
    <source>
        <dbReference type="EMBL" id="MDJ1183122.1"/>
    </source>
</evidence>
<evidence type="ECO:0000313" key="2">
    <source>
        <dbReference type="Proteomes" id="UP001232992"/>
    </source>
</evidence>
<dbReference type="RefSeq" id="WP_283757777.1">
    <property type="nucleotide sequence ID" value="NZ_JAQOSQ010000006.1"/>
</dbReference>
<name>A0ABT7BVA1_9CYAN</name>
<sequence length="63" mass="7320">MWNRRLKPLSRLVSQTNTLPVGLNRISWKQHLKFCAIAPDIAIARQRKQTPQTNRSGEFLYGL</sequence>